<feature type="region of interest" description="Disordered" evidence="1">
    <location>
        <begin position="1"/>
        <end position="108"/>
    </location>
</feature>
<keyword evidence="3" id="KW-1185">Reference proteome</keyword>
<reference evidence="3" key="1">
    <citation type="journal article" date="2019" name="Int. J. Syst. Evol. Microbiol.">
        <title>The Global Catalogue of Microorganisms (GCM) 10K type strain sequencing project: providing services to taxonomists for standard genome sequencing and annotation.</title>
        <authorList>
            <consortium name="The Broad Institute Genomics Platform"/>
            <consortium name="The Broad Institute Genome Sequencing Center for Infectious Disease"/>
            <person name="Wu L."/>
            <person name="Ma J."/>
        </authorList>
    </citation>
    <scope>NUCLEOTIDE SEQUENCE [LARGE SCALE GENOMIC DNA]</scope>
    <source>
        <strain evidence="3">CGMCC 4.7323</strain>
    </source>
</reference>
<evidence type="ECO:0000313" key="2">
    <source>
        <dbReference type="EMBL" id="GGN41687.1"/>
    </source>
</evidence>
<proteinExistence type="predicted"/>
<protein>
    <submittedName>
        <fullName evidence="2">Uncharacterized protein</fullName>
    </submittedName>
</protein>
<accession>A0ABQ2JB03</accession>
<gene>
    <name evidence="2" type="ORF">GCM10012285_21140</name>
</gene>
<feature type="compositionally biased region" description="Low complexity" evidence="1">
    <location>
        <begin position="81"/>
        <end position="102"/>
    </location>
</feature>
<dbReference type="EMBL" id="BMND01000006">
    <property type="protein sequence ID" value="GGN41687.1"/>
    <property type="molecule type" value="Genomic_DNA"/>
</dbReference>
<feature type="compositionally biased region" description="Low complexity" evidence="1">
    <location>
        <begin position="1"/>
        <end position="10"/>
    </location>
</feature>
<name>A0ABQ2JB03_9ACTN</name>
<sequence>MSRAAGIRPGRPGGGAGRRRGCAWWTAEDSGGDGAGAWAGRAGAHVVPADARPRAEAGTAAGAEAGTEANPEARIAERKASSGSGATASAGRGSRASESTGGRADRGGLYWGVRASCCSTRPR</sequence>
<organism evidence="2 3">
    <name type="scientific">Streptomyces kronopolitis</name>
    <dbReference type="NCBI Taxonomy" id="1612435"/>
    <lineage>
        <taxon>Bacteria</taxon>
        <taxon>Bacillati</taxon>
        <taxon>Actinomycetota</taxon>
        <taxon>Actinomycetes</taxon>
        <taxon>Kitasatosporales</taxon>
        <taxon>Streptomycetaceae</taxon>
        <taxon>Streptomyces</taxon>
    </lineage>
</organism>
<feature type="compositionally biased region" description="Low complexity" evidence="1">
    <location>
        <begin position="56"/>
        <end position="73"/>
    </location>
</feature>
<evidence type="ECO:0000313" key="3">
    <source>
        <dbReference type="Proteomes" id="UP000600080"/>
    </source>
</evidence>
<dbReference type="Proteomes" id="UP000600080">
    <property type="component" value="Unassembled WGS sequence"/>
</dbReference>
<comment type="caution">
    <text evidence="2">The sequence shown here is derived from an EMBL/GenBank/DDBJ whole genome shotgun (WGS) entry which is preliminary data.</text>
</comment>
<evidence type="ECO:0000256" key="1">
    <source>
        <dbReference type="SAM" id="MobiDB-lite"/>
    </source>
</evidence>